<dbReference type="GO" id="GO:0051301">
    <property type="term" value="P:cell division"/>
    <property type="evidence" value="ECO:0007669"/>
    <property type="project" value="UniProtKB-KW"/>
</dbReference>
<dbReference type="PROSITE" id="PS50021">
    <property type="entry name" value="CH"/>
    <property type="match status" value="1"/>
</dbReference>
<dbReference type="Pfam" id="PF00307">
    <property type="entry name" value="CH"/>
    <property type="match status" value="1"/>
</dbReference>
<evidence type="ECO:0000256" key="2">
    <source>
        <dbReference type="ARBA" id="ARBA00004647"/>
    </source>
</evidence>
<dbReference type="PROSITE" id="PS51230">
    <property type="entry name" value="EB1_C"/>
    <property type="match status" value="1"/>
</dbReference>
<sequence>MAVNVFSISSALENLSRHEMLSWVNDSLRLTYTKIEQLCSGAVYCQFMDMLFPGCVLLKKVKFAARLEHEFINNFKVLQASFKRMGVDKIIPVERLVKGRFQDNFEFIQWFKKFFDANYDGKEYDPVATRQGQEGAPSPNPGTNTPSCPQRTSPTVTKTAPSRQINSASIRRAMPTRATRPSDAEILELNQQMLDLKLTVDGLEKERDFYFSKLRDIELICQENETNASPTLSKIMDILYATEVGHTH</sequence>
<evidence type="ECO:0000256" key="1">
    <source>
        <dbReference type="ARBA" id="ARBA00004300"/>
    </source>
</evidence>
<dbReference type="InterPro" id="IPR036133">
    <property type="entry name" value="EB1_C_sf"/>
</dbReference>
<keyword evidence="7 11" id="KW-0493">Microtubule</keyword>
<dbReference type="InterPro" id="IPR001715">
    <property type="entry name" value="CH_dom"/>
</dbReference>
<evidence type="ECO:0000256" key="11">
    <source>
        <dbReference type="PROSITE-ProRule" id="PRU00576"/>
    </source>
</evidence>
<dbReference type="Pfam" id="PF03271">
    <property type="entry name" value="EB1"/>
    <property type="match status" value="1"/>
</dbReference>
<evidence type="ECO:0000256" key="4">
    <source>
        <dbReference type="ARBA" id="ARBA00019567"/>
    </source>
</evidence>
<keyword evidence="9" id="KW-0206">Cytoskeleton</keyword>
<evidence type="ECO:0000259" key="13">
    <source>
        <dbReference type="PROSITE" id="PS50021"/>
    </source>
</evidence>
<keyword evidence="8" id="KW-0498">Mitosis</keyword>
<dbReference type="Gene3D" id="1.20.5.1430">
    <property type="match status" value="1"/>
</dbReference>
<keyword evidence="16" id="KW-1185">Reference proteome</keyword>
<dbReference type="Ensembl" id="ENSOKIT00005013494.1">
    <property type="protein sequence ID" value="ENSOKIP00005012646.1"/>
    <property type="gene ID" value="ENSOKIG00005005678.1"/>
</dbReference>
<dbReference type="GeneTree" id="ENSGT00490000043329"/>
<dbReference type="InterPro" id="IPR036872">
    <property type="entry name" value="CH_dom_sf"/>
</dbReference>
<evidence type="ECO:0000256" key="5">
    <source>
        <dbReference type="ARBA" id="ARBA00022490"/>
    </source>
</evidence>
<proteinExistence type="inferred from homology"/>
<dbReference type="PANTHER" id="PTHR10623">
    <property type="entry name" value="MICROTUBULE-ASSOCIATED PROTEIN RP/EB FAMILY MEMBER"/>
    <property type="match status" value="1"/>
</dbReference>
<evidence type="ECO:0000256" key="7">
    <source>
        <dbReference type="ARBA" id="ARBA00022701"/>
    </source>
</evidence>
<dbReference type="AlphaFoldDB" id="A0A8C7CX42"/>
<dbReference type="GO" id="GO:0000922">
    <property type="term" value="C:spindle pole"/>
    <property type="evidence" value="ECO:0007669"/>
    <property type="project" value="UniProtKB-SubCell"/>
</dbReference>
<reference evidence="15" key="1">
    <citation type="submission" date="2025-08" db="UniProtKB">
        <authorList>
            <consortium name="Ensembl"/>
        </authorList>
    </citation>
    <scope>IDENTIFICATION</scope>
</reference>
<keyword evidence="6" id="KW-0132">Cell division</keyword>
<reference evidence="15" key="2">
    <citation type="submission" date="2025-09" db="UniProtKB">
        <authorList>
            <consortium name="Ensembl"/>
        </authorList>
    </citation>
    <scope>IDENTIFICATION</scope>
</reference>
<name>A0A8C7CX42_ONCKI</name>
<evidence type="ECO:0000313" key="15">
    <source>
        <dbReference type="Ensembl" id="ENSOKIP00005012646.1"/>
    </source>
</evidence>
<gene>
    <name evidence="15" type="primary">MAPRE3</name>
</gene>
<dbReference type="InterPro" id="IPR004953">
    <property type="entry name" value="EB1_C"/>
</dbReference>
<accession>A0A8C7CX42</accession>
<evidence type="ECO:0000256" key="8">
    <source>
        <dbReference type="ARBA" id="ARBA00022776"/>
    </source>
</evidence>
<dbReference type="GO" id="GO:0051010">
    <property type="term" value="F:microtubule plus-end binding"/>
    <property type="evidence" value="ECO:0007669"/>
    <property type="project" value="UniProtKB-ARBA"/>
</dbReference>
<evidence type="ECO:0000256" key="3">
    <source>
        <dbReference type="ARBA" id="ARBA00010729"/>
    </source>
</evidence>
<feature type="domain" description="Calponin-homology (CH)" evidence="13">
    <location>
        <begin position="14"/>
        <end position="116"/>
    </location>
</feature>
<keyword evidence="10" id="KW-0131">Cell cycle</keyword>
<evidence type="ECO:0000256" key="6">
    <source>
        <dbReference type="ARBA" id="ARBA00022618"/>
    </source>
</evidence>
<evidence type="ECO:0000313" key="16">
    <source>
        <dbReference type="Proteomes" id="UP000694557"/>
    </source>
</evidence>
<dbReference type="InterPro" id="IPR027328">
    <property type="entry name" value="MAPRE"/>
</dbReference>
<dbReference type="SUPFAM" id="SSF140612">
    <property type="entry name" value="EB1 dimerisation domain-like"/>
    <property type="match status" value="1"/>
</dbReference>
<protein>
    <recommendedName>
        <fullName evidence="4">Microtubule-associated protein RP/EB family member 1</fullName>
    </recommendedName>
</protein>
<evidence type="ECO:0000256" key="12">
    <source>
        <dbReference type="SAM" id="MobiDB-lite"/>
    </source>
</evidence>
<comment type="similarity">
    <text evidence="3">Belongs to the MAPRE family.</text>
</comment>
<evidence type="ECO:0000259" key="14">
    <source>
        <dbReference type="PROSITE" id="PS51230"/>
    </source>
</evidence>
<feature type="compositionally biased region" description="Polar residues" evidence="12">
    <location>
        <begin position="141"/>
        <end position="162"/>
    </location>
</feature>
<feature type="region of interest" description="Disordered" evidence="12">
    <location>
        <begin position="127"/>
        <end position="162"/>
    </location>
</feature>
<dbReference type="Proteomes" id="UP000694557">
    <property type="component" value="Unassembled WGS sequence"/>
</dbReference>
<organism evidence="15 16">
    <name type="scientific">Oncorhynchus kisutch</name>
    <name type="common">Coho salmon</name>
    <name type="synonym">Salmo kisutch</name>
    <dbReference type="NCBI Taxonomy" id="8019"/>
    <lineage>
        <taxon>Eukaryota</taxon>
        <taxon>Metazoa</taxon>
        <taxon>Chordata</taxon>
        <taxon>Craniata</taxon>
        <taxon>Vertebrata</taxon>
        <taxon>Euteleostomi</taxon>
        <taxon>Actinopterygii</taxon>
        <taxon>Neopterygii</taxon>
        <taxon>Teleostei</taxon>
        <taxon>Protacanthopterygii</taxon>
        <taxon>Salmoniformes</taxon>
        <taxon>Salmonidae</taxon>
        <taxon>Salmoninae</taxon>
        <taxon>Oncorhynchus</taxon>
    </lineage>
</organism>
<dbReference type="FunFam" id="1.20.5.1430:FF:000001">
    <property type="entry name" value="microtubule-associated protein RP/EB family member 1"/>
    <property type="match status" value="1"/>
</dbReference>
<dbReference type="GO" id="GO:0005813">
    <property type="term" value="C:centrosome"/>
    <property type="evidence" value="ECO:0007669"/>
    <property type="project" value="UniProtKB-SubCell"/>
</dbReference>
<dbReference type="SUPFAM" id="SSF47576">
    <property type="entry name" value="Calponin-homology domain, CH-domain"/>
    <property type="match status" value="1"/>
</dbReference>
<feature type="domain" description="EB1 C-terminal" evidence="14">
    <location>
        <begin position="178"/>
        <end position="248"/>
    </location>
</feature>
<evidence type="ECO:0000256" key="10">
    <source>
        <dbReference type="ARBA" id="ARBA00023306"/>
    </source>
</evidence>
<dbReference type="FunFam" id="1.10.418.10:FF:000007">
    <property type="entry name" value="Microtubule-associated protein, RP/EB family, member 2"/>
    <property type="match status" value="1"/>
</dbReference>
<comment type="subcellular location">
    <subcellularLocation>
        <location evidence="1">Cytoplasm</location>
        <location evidence="1">Cytoskeleton</location>
        <location evidence="1">Microtubule organizing center</location>
        <location evidence="1">Centrosome</location>
    </subcellularLocation>
    <subcellularLocation>
        <location evidence="2">Cytoplasm</location>
        <location evidence="2">Cytoskeleton</location>
        <location evidence="2">Spindle pole</location>
    </subcellularLocation>
</comment>
<keyword evidence="5" id="KW-0963">Cytoplasm</keyword>
<dbReference type="GO" id="GO:0005874">
    <property type="term" value="C:microtubule"/>
    <property type="evidence" value="ECO:0007669"/>
    <property type="project" value="UniProtKB-KW"/>
</dbReference>
<evidence type="ECO:0000256" key="9">
    <source>
        <dbReference type="ARBA" id="ARBA00023212"/>
    </source>
</evidence>
<dbReference type="Gene3D" id="1.10.418.10">
    <property type="entry name" value="Calponin-like domain"/>
    <property type="match status" value="1"/>
</dbReference>